<proteinExistence type="predicted"/>
<dbReference type="GeneID" id="73350707"/>
<dbReference type="Proteomes" id="UP000830671">
    <property type="component" value="Chromosome 9"/>
</dbReference>
<reference evidence="1" key="1">
    <citation type="journal article" date="2021" name="Mol. Plant Microbe Interact.">
        <title>Complete Genome Sequence of the Plant-Pathogenic Fungus Colletotrichum lupini.</title>
        <authorList>
            <person name="Baroncelli R."/>
            <person name="Pensec F."/>
            <person name="Da Lio D."/>
            <person name="Boufleur T."/>
            <person name="Vicente I."/>
            <person name="Sarrocco S."/>
            <person name="Picot A."/>
            <person name="Baraldi E."/>
            <person name="Sukno S."/>
            <person name="Thon M."/>
            <person name="Le Floch G."/>
        </authorList>
    </citation>
    <scope>NUCLEOTIDE SEQUENCE</scope>
    <source>
        <strain evidence="1">IMI 504893</strain>
    </source>
</reference>
<accession>A0A9Q8T914</accession>
<dbReference type="EMBL" id="CP019481">
    <property type="protein sequence ID" value="UQC91245.1"/>
    <property type="molecule type" value="Genomic_DNA"/>
</dbReference>
<evidence type="ECO:0008006" key="3">
    <source>
        <dbReference type="Google" id="ProtNLM"/>
    </source>
</evidence>
<dbReference type="KEGG" id="clup:CLUP02_16779"/>
<evidence type="ECO:0000313" key="2">
    <source>
        <dbReference type="Proteomes" id="UP000830671"/>
    </source>
</evidence>
<gene>
    <name evidence="1" type="ORF">CLUP02_16779</name>
</gene>
<feature type="non-terminal residue" evidence="1">
    <location>
        <position position="1"/>
    </location>
</feature>
<name>A0A9Q8T914_9PEZI</name>
<dbReference type="RefSeq" id="XP_049152844.1">
    <property type="nucleotide sequence ID" value="XM_049295697.1"/>
</dbReference>
<keyword evidence="2" id="KW-1185">Reference proteome</keyword>
<sequence>LAGVWWVSYTPHHPWLFYFVRRRFRHCVICDVFEVCHVRDIFDRQGGGGAEAEEHRDNEKIRAAGGMLIPPAQRRQQASAESSISMFFFKAIFILTLTALSSYALDSSPPETHDFPQPAFYVDLTMDEFLSLHDQYKQWHQKTAIKRDYVLNELDEVCLLIGPMYRFQNGWCSAPANHRKFYCHIPGIPSSCEERNRLSGTRACGKNTLCKTRQIQNAPGTSVQYPYCEAEVNVNKPTGSSSYQGGFDWDTVESSSWASIHATAVQGQHLGYQYTDGSYSNTGQGSSWSCIRCPWGSGAKLRMTHPNNPTEGYVSAFTL</sequence>
<evidence type="ECO:0000313" key="1">
    <source>
        <dbReference type="EMBL" id="UQC91245.1"/>
    </source>
</evidence>
<dbReference type="AlphaFoldDB" id="A0A9Q8T914"/>
<organism evidence="1 2">
    <name type="scientific">Colletotrichum lupini</name>
    <dbReference type="NCBI Taxonomy" id="145971"/>
    <lineage>
        <taxon>Eukaryota</taxon>
        <taxon>Fungi</taxon>
        <taxon>Dikarya</taxon>
        <taxon>Ascomycota</taxon>
        <taxon>Pezizomycotina</taxon>
        <taxon>Sordariomycetes</taxon>
        <taxon>Hypocreomycetidae</taxon>
        <taxon>Glomerellales</taxon>
        <taxon>Glomerellaceae</taxon>
        <taxon>Colletotrichum</taxon>
        <taxon>Colletotrichum acutatum species complex</taxon>
    </lineage>
</organism>
<protein>
    <recommendedName>
        <fullName evidence="3">Secreted in xylem 1</fullName>
    </recommendedName>
</protein>